<evidence type="ECO:0000256" key="1">
    <source>
        <dbReference type="SAM" id="MobiDB-lite"/>
    </source>
</evidence>
<dbReference type="Proteomes" id="UP000029864">
    <property type="component" value="Unassembled WGS sequence"/>
</dbReference>
<dbReference type="STRING" id="1001240.GY21_04415"/>
<comment type="caution">
    <text evidence="2">The sequence shown here is derived from an EMBL/GenBank/DDBJ whole genome shotgun (WGS) entry which is preliminary data.</text>
</comment>
<evidence type="ECO:0000313" key="3">
    <source>
        <dbReference type="Proteomes" id="UP000029864"/>
    </source>
</evidence>
<accession>A0A099JNG2</accession>
<protein>
    <submittedName>
        <fullName evidence="2">Uncharacterized protein</fullName>
    </submittedName>
</protein>
<name>A0A099JNG2_9MICO</name>
<feature type="compositionally biased region" description="Polar residues" evidence="1">
    <location>
        <begin position="12"/>
        <end position="29"/>
    </location>
</feature>
<gene>
    <name evidence="2" type="ORF">GY21_04415</name>
</gene>
<dbReference type="EMBL" id="JPXF01000011">
    <property type="protein sequence ID" value="KGJ79675.1"/>
    <property type="molecule type" value="Genomic_DNA"/>
</dbReference>
<dbReference type="AlphaFoldDB" id="A0A099JNG2"/>
<proteinExistence type="predicted"/>
<reference evidence="2 3" key="1">
    <citation type="submission" date="2014-08" db="EMBL/GenBank/DDBJ databases">
        <authorList>
            <person name="Sisinthy S."/>
        </authorList>
    </citation>
    <scope>NUCLEOTIDE SEQUENCE [LARGE SCALE GENOMIC DNA]</scope>
    <source>
        <strain evidence="2 3">RuG17</strain>
    </source>
</reference>
<feature type="region of interest" description="Disordered" evidence="1">
    <location>
        <begin position="1"/>
        <end position="34"/>
    </location>
</feature>
<keyword evidence="3" id="KW-1185">Reference proteome</keyword>
<evidence type="ECO:0000313" key="2">
    <source>
        <dbReference type="EMBL" id="KGJ79675.1"/>
    </source>
</evidence>
<organism evidence="2 3">
    <name type="scientific">Cryobacterium roopkundense</name>
    <dbReference type="NCBI Taxonomy" id="1001240"/>
    <lineage>
        <taxon>Bacteria</taxon>
        <taxon>Bacillati</taxon>
        <taxon>Actinomycetota</taxon>
        <taxon>Actinomycetes</taxon>
        <taxon>Micrococcales</taxon>
        <taxon>Microbacteriaceae</taxon>
        <taxon>Cryobacterium</taxon>
    </lineage>
</organism>
<sequence>MGVSSMRGWHSRTVSTRTRYLQRSRQAVTPGSRRIRTQLRTKSASFGLLQPIRAAAAVMSAVTRTGANAKPDARRSTR</sequence>